<protein>
    <recommendedName>
        <fullName evidence="2">Peptidase A2 domain-containing protein</fullName>
    </recommendedName>
</protein>
<dbReference type="InterPro" id="IPR001995">
    <property type="entry name" value="Peptidase_A2_cat"/>
</dbReference>
<dbReference type="EMBL" id="JBHFFA010000001">
    <property type="protein sequence ID" value="KAL2654104.1"/>
    <property type="molecule type" value="Genomic_DNA"/>
</dbReference>
<evidence type="ECO:0000256" key="1">
    <source>
        <dbReference type="SAM" id="MobiDB-lite"/>
    </source>
</evidence>
<sequence>MPREVLLRTASTIRQTTGWDDPMETLSVHAYIANTQHEALVEEKRRREDVGEGTSTKRKTWSDSRLEKSQQDLLPTDVPMAESTSKPIVKEKAKRVRGTTETLVTLEGLDELVVALIDNGSEINIVSKNLYKKAKWSITVHCSSLDGDEGA</sequence>
<feature type="region of interest" description="Disordered" evidence="1">
    <location>
        <begin position="44"/>
        <end position="86"/>
    </location>
</feature>
<keyword evidence="4" id="KW-1185">Reference proteome</keyword>
<evidence type="ECO:0000259" key="2">
    <source>
        <dbReference type="PROSITE" id="PS50175"/>
    </source>
</evidence>
<dbReference type="Proteomes" id="UP001605036">
    <property type="component" value="Unassembled WGS sequence"/>
</dbReference>
<accession>A0ABD1ZRM8</accession>
<feature type="domain" description="Peptidase A2" evidence="2">
    <location>
        <begin position="113"/>
        <end position="151"/>
    </location>
</feature>
<organism evidence="3 4">
    <name type="scientific">Riccia fluitans</name>
    <dbReference type="NCBI Taxonomy" id="41844"/>
    <lineage>
        <taxon>Eukaryota</taxon>
        <taxon>Viridiplantae</taxon>
        <taxon>Streptophyta</taxon>
        <taxon>Embryophyta</taxon>
        <taxon>Marchantiophyta</taxon>
        <taxon>Marchantiopsida</taxon>
        <taxon>Marchantiidae</taxon>
        <taxon>Marchantiales</taxon>
        <taxon>Ricciaceae</taxon>
        <taxon>Riccia</taxon>
    </lineage>
</organism>
<comment type="caution">
    <text evidence="3">The sequence shown here is derived from an EMBL/GenBank/DDBJ whole genome shotgun (WGS) entry which is preliminary data.</text>
</comment>
<gene>
    <name evidence="3" type="ORF">R1flu_022232</name>
</gene>
<evidence type="ECO:0000313" key="3">
    <source>
        <dbReference type="EMBL" id="KAL2654104.1"/>
    </source>
</evidence>
<name>A0ABD1ZRM8_9MARC</name>
<dbReference type="AlphaFoldDB" id="A0ABD1ZRM8"/>
<proteinExistence type="predicted"/>
<dbReference type="PROSITE" id="PS50175">
    <property type="entry name" value="ASP_PROT_RETROV"/>
    <property type="match status" value="1"/>
</dbReference>
<feature type="compositionally biased region" description="Basic and acidic residues" evidence="1">
    <location>
        <begin position="60"/>
        <end position="70"/>
    </location>
</feature>
<evidence type="ECO:0000313" key="4">
    <source>
        <dbReference type="Proteomes" id="UP001605036"/>
    </source>
</evidence>
<reference evidence="3 4" key="1">
    <citation type="submission" date="2024-09" db="EMBL/GenBank/DDBJ databases">
        <title>Chromosome-scale assembly of Riccia fluitans.</title>
        <authorList>
            <person name="Paukszto L."/>
            <person name="Sawicki J."/>
            <person name="Karawczyk K."/>
            <person name="Piernik-Szablinska J."/>
            <person name="Szczecinska M."/>
            <person name="Mazdziarz M."/>
        </authorList>
    </citation>
    <scope>NUCLEOTIDE SEQUENCE [LARGE SCALE GENOMIC DNA]</scope>
    <source>
        <strain evidence="3">Rf_01</strain>
        <tissue evidence="3">Aerial parts of the thallus</tissue>
    </source>
</reference>